<dbReference type="Proteomes" id="UP000188993">
    <property type="component" value="Chromosome"/>
</dbReference>
<dbReference type="RefSeq" id="WP_062472000.1">
    <property type="nucleotide sequence ID" value="NZ_BBYN01000035.1"/>
</dbReference>
<dbReference type="AlphaFoldDB" id="A0A1S6INY8"/>
<name>A0A1S6INY8_9LACT</name>
<reference evidence="1 2" key="1">
    <citation type="journal article" date="2014" name="Int. J. Syst. Evol. Microbiol.">
        <title>Jeotgalibaca dankookensis gen. nov., sp. nov., a member of the family Carnobacteriaceae, isolated from seujeot (Korean traditional food).</title>
        <authorList>
            <person name="Lee D.G."/>
            <person name="Trujillo M.E."/>
            <person name="Kang H."/>
            <person name="Ahn T.Y."/>
        </authorList>
    </citation>
    <scope>NUCLEOTIDE SEQUENCE [LARGE SCALE GENOMIC DNA]</scope>
    <source>
        <strain evidence="1 2">EX-07</strain>
    </source>
</reference>
<organism evidence="1 2">
    <name type="scientific">Jeotgalibaca dankookensis</name>
    <dbReference type="NCBI Taxonomy" id="708126"/>
    <lineage>
        <taxon>Bacteria</taxon>
        <taxon>Bacillati</taxon>
        <taxon>Bacillota</taxon>
        <taxon>Bacilli</taxon>
        <taxon>Lactobacillales</taxon>
        <taxon>Carnobacteriaceae</taxon>
        <taxon>Jeotgalibaca</taxon>
    </lineage>
</organism>
<dbReference type="EMBL" id="CP019728">
    <property type="protein sequence ID" value="AQS53256.1"/>
    <property type="molecule type" value="Genomic_DNA"/>
</dbReference>
<sequence>MLFSDFKSNVKAIKSLNNVSIHKKSTLLLTQMQAIELLLLDEAIPLASQDIKEAQTLYNEIETYRKLYLIGP</sequence>
<proteinExistence type="predicted"/>
<gene>
    <name evidence="1" type="ORF">BW727_100863</name>
</gene>
<dbReference type="OrthoDB" id="2169309at2"/>
<dbReference type="KEGG" id="jda:BW727_100863"/>
<accession>A0A1S6INY8</accession>
<keyword evidence="2" id="KW-1185">Reference proteome</keyword>
<evidence type="ECO:0000313" key="2">
    <source>
        <dbReference type="Proteomes" id="UP000188993"/>
    </source>
</evidence>
<protein>
    <submittedName>
        <fullName evidence="1">Uncharacterized protein</fullName>
    </submittedName>
</protein>
<evidence type="ECO:0000313" key="1">
    <source>
        <dbReference type="EMBL" id="AQS53256.1"/>
    </source>
</evidence>